<dbReference type="InterPro" id="IPR036005">
    <property type="entry name" value="Creatinase/aminopeptidase-like"/>
</dbReference>
<keyword evidence="7" id="KW-1133">Transmembrane helix</keyword>
<keyword evidence="5" id="KW-0464">Manganese</keyword>
<accession>A0A0W0FKZ9</accession>
<dbReference type="GO" id="GO:0016787">
    <property type="term" value="F:hydrolase activity"/>
    <property type="evidence" value="ECO:0007669"/>
    <property type="project" value="UniProtKB-KW"/>
</dbReference>
<dbReference type="GO" id="GO:0046872">
    <property type="term" value="F:metal ion binding"/>
    <property type="evidence" value="ECO:0007669"/>
    <property type="project" value="UniProtKB-KW"/>
</dbReference>
<keyword evidence="7" id="KW-0812">Transmembrane</keyword>
<comment type="similarity">
    <text evidence="2 6">Belongs to the peptidase M24B family.</text>
</comment>
<gene>
    <name evidence="9" type="ORF">WG66_10458</name>
</gene>
<dbReference type="PANTHER" id="PTHR46112:SF2">
    <property type="entry name" value="XAA-PRO AMINOPEPTIDASE P-RELATED"/>
    <property type="match status" value="1"/>
</dbReference>
<keyword evidence="4" id="KW-0378">Hydrolase</keyword>
<dbReference type="Gene3D" id="3.90.230.10">
    <property type="entry name" value="Creatinase/methionine aminopeptidase superfamily"/>
    <property type="match status" value="1"/>
</dbReference>
<dbReference type="InterPro" id="IPR050659">
    <property type="entry name" value="Peptidase_M24B"/>
</dbReference>
<feature type="transmembrane region" description="Helical" evidence="7">
    <location>
        <begin position="20"/>
        <end position="38"/>
    </location>
</feature>
<organism evidence="9 10">
    <name type="scientific">Moniliophthora roreri</name>
    <name type="common">Frosty pod rot fungus</name>
    <name type="synonym">Monilia roreri</name>
    <dbReference type="NCBI Taxonomy" id="221103"/>
    <lineage>
        <taxon>Eukaryota</taxon>
        <taxon>Fungi</taxon>
        <taxon>Dikarya</taxon>
        <taxon>Basidiomycota</taxon>
        <taxon>Agaricomycotina</taxon>
        <taxon>Agaricomycetes</taxon>
        <taxon>Agaricomycetidae</taxon>
        <taxon>Agaricales</taxon>
        <taxon>Marasmiineae</taxon>
        <taxon>Marasmiaceae</taxon>
        <taxon>Moniliophthora</taxon>
    </lineage>
</organism>
<dbReference type="PROSITE" id="PS00491">
    <property type="entry name" value="PROLINE_PEPTIDASE"/>
    <property type="match status" value="1"/>
</dbReference>
<sequence length="464" mass="50681">MEKLQTKVDGSKPSSLKSVLLALFILVGWFIVPLNPWLDSRHPSSSPGFPSLENHCADRKPIQASEFHGRQKALVETLRTLNASAYITEPGANALYYANVSSSYWHLSERPLLVAITPKVQADGTVEPQLVVLAPKFEAARANLLDIPFDNIRYEYWPEEANPYQILVSALSISEGKIFVDGSIRHFIVDGLQAAYGQGSVVSAPQEVNRLRERKSAAERELLKCANEATLLALRAVHKKMYIGMRESEAGNMMASALTAVGLQNGECLTLFGENAALPHGGGTDRELGESDFALFDCKGTLHEYWSDLTRTVALPDTVISVEASKIWQLVRIAQNSALSEARKGVVAKSVDEAARRALSVFGYAKYFTHRLGHGIGLEVHEGPYLNGGSEDILDTGHTFSDEPGIYIEGKASTFHLSTQTLLLMNDSQIGVRLEDCFYIDEQSGSAVLFTEGVGGQAKSVLEP</sequence>
<comment type="cofactor">
    <cofactor evidence="1">
        <name>Mn(2+)</name>
        <dbReference type="ChEBI" id="CHEBI:29035"/>
    </cofactor>
</comment>
<dbReference type="EMBL" id="LATX01001871">
    <property type="protein sequence ID" value="KTB37002.1"/>
    <property type="molecule type" value="Genomic_DNA"/>
</dbReference>
<dbReference type="Pfam" id="PF00557">
    <property type="entry name" value="Peptidase_M24"/>
    <property type="match status" value="1"/>
</dbReference>
<dbReference type="eggNOG" id="ENOG502RYZM">
    <property type="taxonomic scope" value="Eukaryota"/>
</dbReference>
<keyword evidence="7" id="KW-0472">Membrane</keyword>
<protein>
    <recommendedName>
        <fullName evidence="8">Peptidase M24 domain-containing protein</fullName>
    </recommendedName>
</protein>
<dbReference type="AlphaFoldDB" id="A0A0W0FKZ9"/>
<evidence type="ECO:0000256" key="3">
    <source>
        <dbReference type="ARBA" id="ARBA00022723"/>
    </source>
</evidence>
<dbReference type="Proteomes" id="UP000054988">
    <property type="component" value="Unassembled WGS sequence"/>
</dbReference>
<proteinExistence type="inferred from homology"/>
<dbReference type="InterPro" id="IPR029149">
    <property type="entry name" value="Creatin/AminoP/Spt16_N"/>
</dbReference>
<evidence type="ECO:0000256" key="5">
    <source>
        <dbReference type="ARBA" id="ARBA00023211"/>
    </source>
</evidence>
<dbReference type="PANTHER" id="PTHR46112">
    <property type="entry name" value="AMINOPEPTIDASE"/>
    <property type="match status" value="1"/>
</dbReference>
<evidence type="ECO:0000256" key="6">
    <source>
        <dbReference type="RuleBase" id="RU000590"/>
    </source>
</evidence>
<evidence type="ECO:0000256" key="7">
    <source>
        <dbReference type="SAM" id="Phobius"/>
    </source>
</evidence>
<keyword evidence="3 6" id="KW-0479">Metal-binding</keyword>
<evidence type="ECO:0000313" key="10">
    <source>
        <dbReference type="Proteomes" id="UP000054988"/>
    </source>
</evidence>
<dbReference type="SUPFAM" id="SSF53092">
    <property type="entry name" value="Creatinase/prolidase N-terminal domain"/>
    <property type="match status" value="1"/>
</dbReference>
<dbReference type="InterPro" id="IPR000994">
    <property type="entry name" value="Pept_M24"/>
</dbReference>
<reference evidence="9 10" key="1">
    <citation type="submission" date="2015-12" db="EMBL/GenBank/DDBJ databases">
        <title>Draft genome sequence of Moniliophthora roreri, the causal agent of frosty pod rot of cacao.</title>
        <authorList>
            <person name="Aime M.C."/>
            <person name="Diaz-Valderrama J.R."/>
            <person name="Kijpornyongpan T."/>
            <person name="Phillips-Mora W."/>
        </authorList>
    </citation>
    <scope>NUCLEOTIDE SEQUENCE [LARGE SCALE GENOMIC DNA]</scope>
    <source>
        <strain evidence="9 10">MCA 2952</strain>
    </source>
</reference>
<dbReference type="SUPFAM" id="SSF55920">
    <property type="entry name" value="Creatinase/aminopeptidase"/>
    <property type="match status" value="1"/>
</dbReference>
<dbReference type="Gene3D" id="3.40.350.10">
    <property type="entry name" value="Creatinase/prolidase N-terminal domain"/>
    <property type="match status" value="1"/>
</dbReference>
<evidence type="ECO:0000313" key="9">
    <source>
        <dbReference type="EMBL" id="KTB37002.1"/>
    </source>
</evidence>
<evidence type="ECO:0000256" key="1">
    <source>
        <dbReference type="ARBA" id="ARBA00001936"/>
    </source>
</evidence>
<feature type="domain" description="Peptidase M24" evidence="8">
    <location>
        <begin position="221"/>
        <end position="442"/>
    </location>
</feature>
<comment type="caution">
    <text evidence="9">The sequence shown here is derived from an EMBL/GenBank/DDBJ whole genome shotgun (WGS) entry which is preliminary data.</text>
</comment>
<evidence type="ECO:0000256" key="4">
    <source>
        <dbReference type="ARBA" id="ARBA00022801"/>
    </source>
</evidence>
<name>A0A0W0FKZ9_MONRR</name>
<evidence type="ECO:0000259" key="8">
    <source>
        <dbReference type="Pfam" id="PF00557"/>
    </source>
</evidence>
<dbReference type="InterPro" id="IPR001131">
    <property type="entry name" value="Peptidase_M24B_aminopep-P_CS"/>
</dbReference>
<evidence type="ECO:0000256" key="2">
    <source>
        <dbReference type="ARBA" id="ARBA00008766"/>
    </source>
</evidence>